<feature type="region of interest" description="Disordered" evidence="1">
    <location>
        <begin position="336"/>
        <end position="355"/>
    </location>
</feature>
<organism evidence="2">
    <name type="scientific">Lepeophtheirus salmonis</name>
    <name type="common">Salmon louse</name>
    <name type="synonym">Caligus salmonis</name>
    <dbReference type="NCBI Taxonomy" id="72036"/>
    <lineage>
        <taxon>Eukaryota</taxon>
        <taxon>Metazoa</taxon>
        <taxon>Ecdysozoa</taxon>
        <taxon>Arthropoda</taxon>
        <taxon>Crustacea</taxon>
        <taxon>Multicrustacea</taxon>
        <taxon>Hexanauplia</taxon>
        <taxon>Copepoda</taxon>
        <taxon>Siphonostomatoida</taxon>
        <taxon>Caligidae</taxon>
        <taxon>Lepeophtheirus</taxon>
    </lineage>
</organism>
<feature type="region of interest" description="Disordered" evidence="1">
    <location>
        <begin position="1"/>
        <end position="24"/>
    </location>
</feature>
<dbReference type="AlphaFoldDB" id="A0A0K2UJ04"/>
<feature type="compositionally biased region" description="Polar residues" evidence="1">
    <location>
        <begin position="230"/>
        <end position="243"/>
    </location>
</feature>
<proteinExistence type="predicted"/>
<sequence>QSLIPKKTELPRTKDEVKKDDVISHITPDKKKQYEIERKYKRLSTQDALALLYKSKDKNKSKDEKKRKSESHMLRDMDVKKEPIKLKLVIPKTSSSPTDGNVEPVKRKEEPLVKPKNSHIPSKEKKTSPSVVETCGRSSPTRNSISSHNSDLEFLFNKMNTFQSAPSFVPRPVKTAESHRNKSKVPLRESRVIKETNNLISPDSTSYCKNTLNIIEKRKETEISSHRESITNPPYHSSKSNIQASTQPIPRNQLHTKEHTAPSILMPPPPPKTTIPRMSQHSNSFTNNSVALSKSQLRRLNPNSFLANGSATKPTVHCANITSNPKDLSTICQSAAGKDSGRKDFPPPSNNHIRHHSKKTISNTISANASIQNTGHNKPIPTAKSNIPKIAFVKSSSQVSSEPSKNNSILAEKEKPLSIETTSISIIPKFETLSGSESEDEDSFIIPRLEPLPQIITEMPTTPKYEHLSSSSDNDSSDDNSSSSGSSSGSSSSSDDSNSSSSDSE</sequence>
<feature type="compositionally biased region" description="Basic and acidic residues" evidence="1">
    <location>
        <begin position="54"/>
        <end position="85"/>
    </location>
</feature>
<protein>
    <submittedName>
        <fullName evidence="2">Uncharacterized protein</fullName>
    </submittedName>
</protein>
<feature type="region of interest" description="Disordered" evidence="1">
    <location>
        <begin position="432"/>
        <end position="505"/>
    </location>
</feature>
<dbReference type="EMBL" id="HACA01020541">
    <property type="protein sequence ID" value="CDW37902.1"/>
    <property type="molecule type" value="Transcribed_RNA"/>
</dbReference>
<feature type="compositionally biased region" description="Polar residues" evidence="1">
    <location>
        <begin position="128"/>
        <end position="147"/>
    </location>
</feature>
<feature type="non-terminal residue" evidence="2">
    <location>
        <position position="1"/>
    </location>
</feature>
<evidence type="ECO:0000256" key="1">
    <source>
        <dbReference type="SAM" id="MobiDB-lite"/>
    </source>
</evidence>
<feature type="region of interest" description="Disordered" evidence="1">
    <location>
        <begin position="223"/>
        <end position="243"/>
    </location>
</feature>
<accession>A0A0K2UJ04</accession>
<feature type="compositionally biased region" description="Low complexity" evidence="1">
    <location>
        <begin position="394"/>
        <end position="408"/>
    </location>
</feature>
<feature type="region of interest" description="Disordered" evidence="1">
    <location>
        <begin position="52"/>
        <end position="147"/>
    </location>
</feature>
<evidence type="ECO:0000313" key="2">
    <source>
        <dbReference type="EMBL" id="CDW37902.1"/>
    </source>
</evidence>
<feature type="compositionally biased region" description="Basic and acidic residues" evidence="1">
    <location>
        <begin position="104"/>
        <end position="113"/>
    </location>
</feature>
<reference evidence="2" key="1">
    <citation type="submission" date="2014-05" db="EMBL/GenBank/DDBJ databases">
        <authorList>
            <person name="Chronopoulou M."/>
        </authorList>
    </citation>
    <scope>NUCLEOTIDE SEQUENCE</scope>
    <source>
        <tissue evidence="2">Whole organism</tissue>
    </source>
</reference>
<feature type="compositionally biased region" description="Low complexity" evidence="1">
    <location>
        <begin position="469"/>
        <end position="505"/>
    </location>
</feature>
<name>A0A0K2UJ04_LEPSM</name>
<feature type="region of interest" description="Disordered" evidence="1">
    <location>
        <begin position="394"/>
        <end position="413"/>
    </location>
</feature>